<feature type="coiled-coil region" evidence="1">
    <location>
        <begin position="352"/>
        <end position="483"/>
    </location>
</feature>
<keyword evidence="4" id="KW-1185">Reference proteome</keyword>
<dbReference type="Proteomes" id="UP001557470">
    <property type="component" value="Unassembled WGS sequence"/>
</dbReference>
<proteinExistence type="predicted"/>
<dbReference type="InterPro" id="IPR037696">
    <property type="entry name" value="CCDC77"/>
</dbReference>
<reference evidence="3 4" key="1">
    <citation type="submission" date="2024-06" db="EMBL/GenBank/DDBJ databases">
        <authorList>
            <person name="Pan Q."/>
            <person name="Wen M."/>
            <person name="Jouanno E."/>
            <person name="Zahm M."/>
            <person name="Klopp C."/>
            <person name="Cabau C."/>
            <person name="Louis A."/>
            <person name="Berthelot C."/>
            <person name="Parey E."/>
            <person name="Roest Crollius H."/>
            <person name="Montfort J."/>
            <person name="Robinson-Rechavi M."/>
            <person name="Bouchez O."/>
            <person name="Lampietro C."/>
            <person name="Lopez Roques C."/>
            <person name="Donnadieu C."/>
            <person name="Postlethwait J."/>
            <person name="Bobe J."/>
            <person name="Verreycken H."/>
            <person name="Guiguen Y."/>
        </authorList>
    </citation>
    <scope>NUCLEOTIDE SEQUENCE [LARGE SCALE GENOMIC DNA]</scope>
    <source>
        <strain evidence="3">Up_M1</strain>
        <tissue evidence="3">Testis</tissue>
    </source>
</reference>
<dbReference type="EMBL" id="JAGEUA010000008">
    <property type="protein sequence ID" value="KAL0967991.1"/>
    <property type="molecule type" value="Genomic_DNA"/>
</dbReference>
<sequence length="494" mass="58543">MESPPTREHASDRQTRCNPRVEVDSPLPPITERLAYLRPSRELLEFYRGKIAQFDEEHEDILQMLEKYRSTADDQHKLQWEVRQREGEISELQKALSDMQVYLFQEREQALRLYAENDRLKIRELEDRKKIQHLLALVGPDTGEITYFHREPPHKVTIAQKKLEPRILDHRMMTKSKTRVAKEVNRASRSEEQAQNGESPEQFRRDNHTLLLQVEALQAQMEEQTRLSKEQVESLLEDRRIQVEERQVQQQRDEERLTALTEKLERTQNLLYESTRDFLQLKFETRAHEKTWMVEKDRLLRELDSAQDRLREARDNHGREGLGHGSRGPGSSMSLLLSQPQPDRQHVHREELRAVQEELKQAHRLAEMYREQCVTLETDLAQIREEGDVGREIFKGRSDKMAKRLQMMTQRYEALEKRRAMEVEGFKTDIKHLRQKLKDVEKQLFKVTLNVGPNQDLAILHEVRQTNARTKKVQGELKTLKAKIYGLENDLRYS</sequence>
<gene>
    <name evidence="3" type="ORF">UPYG_G00260720</name>
</gene>
<evidence type="ECO:0000256" key="2">
    <source>
        <dbReference type="SAM" id="MobiDB-lite"/>
    </source>
</evidence>
<evidence type="ECO:0000313" key="4">
    <source>
        <dbReference type="Proteomes" id="UP001557470"/>
    </source>
</evidence>
<organism evidence="3 4">
    <name type="scientific">Umbra pygmaea</name>
    <name type="common">Eastern mudminnow</name>
    <dbReference type="NCBI Taxonomy" id="75934"/>
    <lineage>
        <taxon>Eukaryota</taxon>
        <taxon>Metazoa</taxon>
        <taxon>Chordata</taxon>
        <taxon>Craniata</taxon>
        <taxon>Vertebrata</taxon>
        <taxon>Euteleostomi</taxon>
        <taxon>Actinopterygii</taxon>
        <taxon>Neopterygii</taxon>
        <taxon>Teleostei</taxon>
        <taxon>Protacanthopterygii</taxon>
        <taxon>Esociformes</taxon>
        <taxon>Umbridae</taxon>
        <taxon>Umbra</taxon>
    </lineage>
</organism>
<feature type="region of interest" description="Disordered" evidence="2">
    <location>
        <begin position="314"/>
        <end position="346"/>
    </location>
</feature>
<name>A0ABD0WR10_UMBPY</name>
<dbReference type="AlphaFoldDB" id="A0ABD0WR10"/>
<evidence type="ECO:0008006" key="5">
    <source>
        <dbReference type="Google" id="ProtNLM"/>
    </source>
</evidence>
<accession>A0ABD0WR10</accession>
<feature type="compositionally biased region" description="Basic and acidic residues" evidence="2">
    <location>
        <begin position="180"/>
        <end position="192"/>
    </location>
</feature>
<evidence type="ECO:0000256" key="1">
    <source>
        <dbReference type="SAM" id="Coils"/>
    </source>
</evidence>
<feature type="compositionally biased region" description="Basic and acidic residues" evidence="2">
    <location>
        <begin position="1"/>
        <end position="23"/>
    </location>
</feature>
<feature type="coiled-coil region" evidence="1">
    <location>
        <begin position="207"/>
        <end position="270"/>
    </location>
</feature>
<evidence type="ECO:0000313" key="3">
    <source>
        <dbReference type="EMBL" id="KAL0967991.1"/>
    </source>
</evidence>
<comment type="caution">
    <text evidence="3">The sequence shown here is derived from an EMBL/GenBank/DDBJ whole genome shotgun (WGS) entry which is preliminary data.</text>
</comment>
<feature type="region of interest" description="Disordered" evidence="2">
    <location>
        <begin position="1"/>
        <end position="25"/>
    </location>
</feature>
<dbReference type="PANTHER" id="PTHR22091">
    <property type="entry name" value="COILED-COIL DOMAIN-CONTAINING PROTEIN 77"/>
    <property type="match status" value="1"/>
</dbReference>
<dbReference type="PANTHER" id="PTHR22091:SF1">
    <property type="entry name" value="COILED-COIL DOMAIN-CONTAINING PROTEIN 77"/>
    <property type="match status" value="1"/>
</dbReference>
<feature type="region of interest" description="Disordered" evidence="2">
    <location>
        <begin position="177"/>
        <end position="205"/>
    </location>
</feature>
<protein>
    <recommendedName>
        <fullName evidence="5">Coiled-coil domain-containing protein 77</fullName>
    </recommendedName>
</protein>
<keyword evidence="1" id="KW-0175">Coiled coil</keyword>
<feature type="compositionally biased region" description="Low complexity" evidence="2">
    <location>
        <begin position="329"/>
        <end position="342"/>
    </location>
</feature>